<sequence>MVYEEDDNERTTELAPLNLDEDIEEETTTEKKIENGRQARAGAASRTRAGSESPSEPDTLLKENKKLRLEIESLKREMEKLRNKNVPPPPERSESITFSPSSFLPWQAEDGENYSFKTIGDAVGSILGRGRSNGGERKRCAPSPPNTLHHRVRNHNYDKVDDDEEALTLVSDVDGVENDNRQNDQGPRAPKGKIDPKAKTSSSICDCIRDDDQREYYEKNSDINSSDDDDDEISENGDFVEPISCNEDEHDLNNELFSDVVKDRASWLVGLLVLQSCSSFILKNNEQLLQNHTVIVQFLTMLVGAGGNAGNQASVRVIRGLAVGSLNNDTRLPFLKREAMMALCLSTMLGFAGLLRAAVFNIPLAETVAITASLYMIVIISIFLGALLPLGMKMVGIDPAHSSTTIQVVMDILGVTITCFMSSLILGTSIKGKISSLSSGEK</sequence>
<feature type="compositionally biased region" description="Acidic residues" evidence="8">
    <location>
        <begin position="225"/>
        <end position="235"/>
    </location>
</feature>
<dbReference type="SUPFAM" id="SSF161093">
    <property type="entry name" value="MgtE membrane domain-like"/>
    <property type="match status" value="1"/>
</dbReference>
<feature type="transmembrane region" description="Helical" evidence="9">
    <location>
        <begin position="340"/>
        <end position="362"/>
    </location>
</feature>
<feature type="transmembrane region" description="Helical" evidence="9">
    <location>
        <begin position="408"/>
        <end position="430"/>
    </location>
</feature>
<gene>
    <name evidence="11" type="ORF">DBRI1063_LOCUS12162</name>
</gene>
<comment type="similarity">
    <text evidence="2">Belongs to the SLC41A transporter family.</text>
</comment>
<evidence type="ECO:0000256" key="5">
    <source>
        <dbReference type="ARBA" id="ARBA00022842"/>
    </source>
</evidence>
<dbReference type="InterPro" id="IPR036739">
    <property type="entry name" value="SLC41_membr_dom_sf"/>
</dbReference>
<dbReference type="EMBL" id="HBGN01019120">
    <property type="protein sequence ID" value="CAD9332159.1"/>
    <property type="molecule type" value="Transcribed_RNA"/>
</dbReference>
<protein>
    <recommendedName>
        <fullName evidence="10">SLC41A/MgtE integral membrane domain-containing protein</fullName>
    </recommendedName>
</protein>
<evidence type="ECO:0000259" key="10">
    <source>
        <dbReference type="Pfam" id="PF01769"/>
    </source>
</evidence>
<evidence type="ECO:0000256" key="7">
    <source>
        <dbReference type="ARBA" id="ARBA00023136"/>
    </source>
</evidence>
<reference evidence="11" key="1">
    <citation type="submission" date="2021-01" db="EMBL/GenBank/DDBJ databases">
        <authorList>
            <person name="Corre E."/>
            <person name="Pelletier E."/>
            <person name="Niang G."/>
            <person name="Scheremetjew M."/>
            <person name="Finn R."/>
            <person name="Kale V."/>
            <person name="Holt S."/>
            <person name="Cochrane G."/>
            <person name="Meng A."/>
            <person name="Brown T."/>
            <person name="Cohen L."/>
        </authorList>
    </citation>
    <scope>NUCLEOTIDE SEQUENCE</scope>
    <source>
        <strain evidence="11">Pop2</strain>
    </source>
</reference>
<organism evidence="11">
    <name type="scientific">Ditylum brightwellii</name>
    <dbReference type="NCBI Taxonomy" id="49249"/>
    <lineage>
        <taxon>Eukaryota</taxon>
        <taxon>Sar</taxon>
        <taxon>Stramenopiles</taxon>
        <taxon>Ochrophyta</taxon>
        <taxon>Bacillariophyta</taxon>
        <taxon>Mediophyceae</taxon>
        <taxon>Lithodesmiophycidae</taxon>
        <taxon>Lithodesmiales</taxon>
        <taxon>Lithodesmiaceae</taxon>
        <taxon>Ditylum</taxon>
    </lineage>
</organism>
<feature type="region of interest" description="Disordered" evidence="8">
    <location>
        <begin position="217"/>
        <end position="242"/>
    </location>
</feature>
<dbReference type="InterPro" id="IPR006667">
    <property type="entry name" value="SLC41_membr_dom"/>
</dbReference>
<keyword evidence="4 9" id="KW-0812">Transmembrane</keyword>
<dbReference type="AlphaFoldDB" id="A0A6U3RF58"/>
<proteinExistence type="inferred from homology"/>
<feature type="domain" description="SLC41A/MgtE integral membrane" evidence="10">
    <location>
        <begin position="300"/>
        <end position="419"/>
    </location>
</feature>
<dbReference type="PANTHER" id="PTHR41394">
    <property type="entry name" value="MAGNESIUM TRANSPORTER MGTE"/>
    <property type="match status" value="1"/>
</dbReference>
<feature type="compositionally biased region" description="Polar residues" evidence="8">
    <location>
        <begin position="95"/>
        <end position="104"/>
    </location>
</feature>
<dbReference type="PANTHER" id="PTHR41394:SF5">
    <property type="entry name" value="SLC41A_MGTE INTEGRAL MEMBRANE DOMAIN-CONTAINING PROTEIN"/>
    <property type="match status" value="1"/>
</dbReference>
<comment type="subcellular location">
    <subcellularLocation>
        <location evidence="1">Membrane</location>
        <topology evidence="1">Multi-pass membrane protein</topology>
    </subcellularLocation>
</comment>
<dbReference type="GO" id="GO:0008324">
    <property type="term" value="F:monoatomic cation transmembrane transporter activity"/>
    <property type="evidence" value="ECO:0007669"/>
    <property type="project" value="InterPro"/>
</dbReference>
<dbReference type="GO" id="GO:0016020">
    <property type="term" value="C:membrane"/>
    <property type="evidence" value="ECO:0007669"/>
    <property type="project" value="UniProtKB-SubCell"/>
</dbReference>
<keyword evidence="7 9" id="KW-0472">Membrane</keyword>
<evidence type="ECO:0000256" key="2">
    <source>
        <dbReference type="ARBA" id="ARBA00009749"/>
    </source>
</evidence>
<feature type="compositionally biased region" description="Basic and acidic residues" evidence="8">
    <location>
        <begin position="28"/>
        <end position="37"/>
    </location>
</feature>
<evidence type="ECO:0000256" key="1">
    <source>
        <dbReference type="ARBA" id="ARBA00004141"/>
    </source>
</evidence>
<keyword evidence="6 9" id="KW-1133">Transmembrane helix</keyword>
<dbReference type="Gene3D" id="1.10.357.20">
    <property type="entry name" value="SLC41 divalent cation transporters, integral membrane domain"/>
    <property type="match status" value="1"/>
</dbReference>
<keyword evidence="5" id="KW-0460">Magnesium</keyword>
<evidence type="ECO:0000256" key="9">
    <source>
        <dbReference type="SAM" id="Phobius"/>
    </source>
</evidence>
<feature type="compositionally biased region" description="Low complexity" evidence="8">
    <location>
        <begin position="38"/>
        <end position="53"/>
    </location>
</feature>
<evidence type="ECO:0000313" key="11">
    <source>
        <dbReference type="EMBL" id="CAD9332159.1"/>
    </source>
</evidence>
<evidence type="ECO:0000256" key="8">
    <source>
        <dbReference type="SAM" id="MobiDB-lite"/>
    </source>
</evidence>
<feature type="transmembrane region" description="Helical" evidence="9">
    <location>
        <begin position="368"/>
        <end position="388"/>
    </location>
</feature>
<evidence type="ECO:0000256" key="3">
    <source>
        <dbReference type="ARBA" id="ARBA00022448"/>
    </source>
</evidence>
<accession>A0A6U3RF58</accession>
<evidence type="ECO:0000256" key="4">
    <source>
        <dbReference type="ARBA" id="ARBA00022692"/>
    </source>
</evidence>
<dbReference type="Pfam" id="PF01769">
    <property type="entry name" value="MgtE"/>
    <property type="match status" value="1"/>
</dbReference>
<feature type="region of interest" description="Disordered" evidence="8">
    <location>
        <begin position="126"/>
        <end position="202"/>
    </location>
</feature>
<feature type="region of interest" description="Disordered" evidence="8">
    <location>
        <begin position="1"/>
        <end position="67"/>
    </location>
</feature>
<feature type="region of interest" description="Disordered" evidence="8">
    <location>
        <begin position="79"/>
        <end position="104"/>
    </location>
</feature>
<keyword evidence="3" id="KW-0813">Transport</keyword>
<evidence type="ECO:0000256" key="6">
    <source>
        <dbReference type="ARBA" id="ARBA00022989"/>
    </source>
</evidence>
<name>A0A6U3RF58_9STRA</name>